<evidence type="ECO:0000313" key="7">
    <source>
        <dbReference type="EMBL" id="EED21806.1"/>
    </source>
</evidence>
<dbReference type="PIRSF" id="PIRSF028763">
    <property type="entry name" value="RNA_pol_Rpc34"/>
    <property type="match status" value="1"/>
</dbReference>
<comment type="subcellular location">
    <subcellularLocation>
        <location evidence="1 6">Nucleus</location>
    </subcellularLocation>
</comment>
<dbReference type="InterPro" id="IPR036388">
    <property type="entry name" value="WH-like_DNA-bd_sf"/>
</dbReference>
<dbReference type="Proteomes" id="UP000001745">
    <property type="component" value="Unassembled WGS sequence"/>
</dbReference>
<dbReference type="InterPro" id="IPR016049">
    <property type="entry name" value="RNA_pol_Rpc34-like"/>
</dbReference>
<evidence type="ECO:0000256" key="4">
    <source>
        <dbReference type="ARBA" id="ARBA00023163"/>
    </source>
</evidence>
<dbReference type="STRING" id="441959.B8M126"/>
<dbReference type="Gene3D" id="1.10.10.10">
    <property type="entry name" value="Winged helix-like DNA-binding domain superfamily/Winged helix DNA-binding domain"/>
    <property type="match status" value="1"/>
</dbReference>
<keyword evidence="8" id="KW-1185">Reference proteome</keyword>
<dbReference type="PhylomeDB" id="B8M126"/>
<evidence type="ECO:0000256" key="6">
    <source>
        <dbReference type="PIRNR" id="PIRNR028763"/>
    </source>
</evidence>
<dbReference type="RefSeq" id="XP_002478769.1">
    <property type="nucleotide sequence ID" value="XM_002478724.1"/>
</dbReference>
<dbReference type="GO" id="GO:0005654">
    <property type="term" value="C:nucleoplasm"/>
    <property type="evidence" value="ECO:0007669"/>
    <property type="project" value="UniProtKB-ARBA"/>
</dbReference>
<comment type="similarity">
    <text evidence="2 6">Belongs to the eukaryotic RPC34/RPC39 RNA polymerase subunit family.</text>
</comment>
<evidence type="ECO:0000313" key="8">
    <source>
        <dbReference type="Proteomes" id="UP000001745"/>
    </source>
</evidence>
<dbReference type="OrthoDB" id="613763at2759"/>
<dbReference type="PANTHER" id="PTHR12780">
    <property type="entry name" value="RNA POLYMERASE III DNA DIRECTED , 39KD SUBUNIT-RELATED"/>
    <property type="match status" value="1"/>
</dbReference>
<protein>
    <recommendedName>
        <fullName evidence="6">DNA-directed RNA polymerase III subunit RPC6</fullName>
        <shortName evidence="6">RNA polymerase III subunit C6</shortName>
    </recommendedName>
</protein>
<evidence type="ECO:0000256" key="3">
    <source>
        <dbReference type="ARBA" id="ARBA00022478"/>
    </source>
</evidence>
<dbReference type="eggNOG" id="KOG3233">
    <property type="taxonomic scope" value="Eukaryota"/>
</dbReference>
<keyword evidence="3 6" id="KW-0240">DNA-directed RNA polymerase</keyword>
<gene>
    <name evidence="7" type="ORF">TSTA_090450</name>
</gene>
<organism evidence="7 8">
    <name type="scientific">Talaromyces stipitatus (strain ATCC 10500 / CBS 375.48 / QM 6759 / NRRL 1006)</name>
    <name type="common">Penicillium stipitatum</name>
    <dbReference type="NCBI Taxonomy" id="441959"/>
    <lineage>
        <taxon>Eukaryota</taxon>
        <taxon>Fungi</taxon>
        <taxon>Dikarya</taxon>
        <taxon>Ascomycota</taxon>
        <taxon>Pezizomycotina</taxon>
        <taxon>Eurotiomycetes</taxon>
        <taxon>Eurotiomycetidae</taxon>
        <taxon>Eurotiales</taxon>
        <taxon>Trichocomaceae</taxon>
        <taxon>Talaromyces</taxon>
        <taxon>Talaromyces sect. Talaromyces</taxon>
    </lineage>
</organism>
<dbReference type="FunFam" id="1.10.10.10:FF:000116">
    <property type="entry name" value="DNA-directed RNA polymerase III subunit RPC6"/>
    <property type="match status" value="1"/>
</dbReference>
<dbReference type="InParanoid" id="B8M126"/>
<dbReference type="GeneID" id="8108133"/>
<accession>B8M126</accession>
<dbReference type="SUPFAM" id="SSF46785">
    <property type="entry name" value="Winged helix' DNA-binding domain"/>
    <property type="match status" value="1"/>
</dbReference>
<keyword evidence="4 6" id="KW-0804">Transcription</keyword>
<dbReference type="OMA" id="VGTTKKC"/>
<dbReference type="GO" id="GO:0006383">
    <property type="term" value="P:transcription by RNA polymerase III"/>
    <property type="evidence" value="ECO:0007669"/>
    <property type="project" value="UniProtKB-UniRule"/>
</dbReference>
<dbReference type="GO" id="GO:0005737">
    <property type="term" value="C:cytoplasm"/>
    <property type="evidence" value="ECO:0007669"/>
    <property type="project" value="UniProtKB-ARBA"/>
</dbReference>
<dbReference type="InterPro" id="IPR007832">
    <property type="entry name" value="RNA_pol_Rpc34"/>
</dbReference>
<sequence>MAASGTTDDIASKIYARCREQFSGSQLLYQRDILSLGIIPAKNLEILLECTQKLVDQNLFRVYQDSDNRLAWKVIAEEDAEKIQSLNDTEKLVYNVIHSTGRTGIWIRQLGKRTDLHKTSLDKALKSLEGKNFIKSIVNVKHPGKKVYMLAELTPAEDVTGGAWFTDGVLDAEFIGVLSEFIEITVSKRTWYEIVVKSGTSGSNKRQKLNTGEVVKQDEKEKRYIPYPADYKYYPTVGEITTEVNKTGITPVKLDEGSISQLLRMMCFDGRLVSLNDHANYKAVRRPDEIIKARADADRTPEVQQKIFYNGKNGMTEAPCGQCPVFKICQPGGTVSPENCEYFDEWFQKALGF</sequence>
<dbReference type="AlphaFoldDB" id="B8M126"/>
<dbReference type="InterPro" id="IPR036390">
    <property type="entry name" value="WH_DNA-bd_sf"/>
</dbReference>
<dbReference type="HOGENOM" id="CLU_033661_0_2_1"/>
<keyword evidence="5 6" id="KW-0539">Nucleus</keyword>
<proteinExistence type="inferred from homology"/>
<evidence type="ECO:0000256" key="2">
    <source>
        <dbReference type="ARBA" id="ARBA00011038"/>
    </source>
</evidence>
<evidence type="ECO:0000256" key="1">
    <source>
        <dbReference type="ARBA" id="ARBA00004123"/>
    </source>
</evidence>
<dbReference type="Pfam" id="PF05158">
    <property type="entry name" value="RNA_pol_Rpc34"/>
    <property type="match status" value="1"/>
</dbReference>
<dbReference type="GO" id="GO:0005666">
    <property type="term" value="C:RNA polymerase III complex"/>
    <property type="evidence" value="ECO:0007669"/>
    <property type="project" value="UniProtKB-UniRule"/>
</dbReference>
<comment type="function">
    <text evidence="6">DNA-dependent RNA polymerase catalyzes the transcription of DNA into RNA using the four ribonucleoside triphosphates as substrates. Specific peripheric component of RNA polymerase III which synthesizes small RNAs, such as 5S rRNA and tRNAs.</text>
</comment>
<reference evidence="8" key="1">
    <citation type="journal article" date="2015" name="Genome Announc.">
        <title>Genome sequence of the AIDS-associated pathogen Penicillium marneffei (ATCC18224) and its near taxonomic relative Talaromyces stipitatus (ATCC10500).</title>
        <authorList>
            <person name="Nierman W.C."/>
            <person name="Fedorova-Abrams N.D."/>
            <person name="Andrianopoulos A."/>
        </authorList>
    </citation>
    <scope>NUCLEOTIDE SEQUENCE [LARGE SCALE GENOMIC DNA]</scope>
    <source>
        <strain evidence="8">ATCC 10500 / CBS 375.48 / QM 6759 / NRRL 1006</strain>
    </source>
</reference>
<name>B8M126_TALSN</name>
<evidence type="ECO:0000256" key="5">
    <source>
        <dbReference type="ARBA" id="ARBA00023242"/>
    </source>
</evidence>
<dbReference type="EMBL" id="EQ962653">
    <property type="protein sequence ID" value="EED21806.1"/>
    <property type="molecule type" value="Genomic_DNA"/>
</dbReference>
<dbReference type="VEuPathDB" id="FungiDB:TSTA_090450"/>
<dbReference type="FunCoup" id="B8M126">
    <property type="interactions" value="747"/>
</dbReference>